<dbReference type="GO" id="GO:0005789">
    <property type="term" value="C:endoplasmic reticulum membrane"/>
    <property type="evidence" value="ECO:0007669"/>
    <property type="project" value="UniProtKB-SubCell"/>
</dbReference>
<keyword evidence="5 13" id="KW-0349">Heme</keyword>
<dbReference type="Pfam" id="PF00067">
    <property type="entry name" value="p450"/>
    <property type="match status" value="1"/>
</dbReference>
<evidence type="ECO:0000256" key="10">
    <source>
        <dbReference type="ARBA" id="ARBA00023004"/>
    </source>
</evidence>
<comment type="subcellular location">
    <subcellularLocation>
        <location evidence="3">Endoplasmic reticulum membrane</location>
        <topology evidence="3">Peripheral membrane protein</topology>
    </subcellularLocation>
    <subcellularLocation>
        <location evidence="2">Microsome membrane</location>
        <topology evidence="2">Peripheral membrane protein</topology>
    </subcellularLocation>
</comment>
<keyword evidence="6 13" id="KW-0479">Metal-binding</keyword>
<comment type="cofactor">
    <cofactor evidence="1 13">
        <name>heme</name>
        <dbReference type="ChEBI" id="CHEBI:30413"/>
    </cofactor>
</comment>
<dbReference type="EMBL" id="KY316378">
    <property type="protein sequence ID" value="AQQ12674.1"/>
    <property type="molecule type" value="mRNA"/>
</dbReference>
<evidence type="ECO:0000256" key="14">
    <source>
        <dbReference type="RuleBase" id="RU000461"/>
    </source>
</evidence>
<evidence type="ECO:0000256" key="7">
    <source>
        <dbReference type="ARBA" id="ARBA00022824"/>
    </source>
</evidence>
<evidence type="ECO:0000256" key="6">
    <source>
        <dbReference type="ARBA" id="ARBA00022723"/>
    </source>
</evidence>
<evidence type="ECO:0000256" key="13">
    <source>
        <dbReference type="PIRSR" id="PIRSR602401-1"/>
    </source>
</evidence>
<evidence type="ECO:0000256" key="15">
    <source>
        <dbReference type="SAM" id="Phobius"/>
    </source>
</evidence>
<feature type="transmembrane region" description="Helical" evidence="15">
    <location>
        <begin position="6"/>
        <end position="27"/>
    </location>
</feature>
<keyword evidence="15" id="KW-0812">Transmembrane</keyword>
<keyword evidence="7" id="KW-0256">Endoplasmic reticulum</keyword>
<accession>A0A1S5WK97</accession>
<evidence type="ECO:0000256" key="3">
    <source>
        <dbReference type="ARBA" id="ARBA00004406"/>
    </source>
</evidence>
<evidence type="ECO:0000313" key="16">
    <source>
        <dbReference type="EMBL" id="AQQ12674.1"/>
    </source>
</evidence>
<dbReference type="SUPFAM" id="SSF48264">
    <property type="entry name" value="Cytochrome P450"/>
    <property type="match status" value="1"/>
</dbReference>
<keyword evidence="10 13" id="KW-0408">Iron</keyword>
<evidence type="ECO:0000256" key="12">
    <source>
        <dbReference type="ARBA" id="ARBA00023136"/>
    </source>
</evidence>
<dbReference type="PRINTS" id="PR00463">
    <property type="entry name" value="EP450I"/>
</dbReference>
<proteinExistence type="evidence at transcript level"/>
<gene>
    <name evidence="16" type="primary">CYP6FD3</name>
</gene>
<dbReference type="PRINTS" id="PR00385">
    <property type="entry name" value="P450"/>
</dbReference>
<evidence type="ECO:0000256" key="5">
    <source>
        <dbReference type="ARBA" id="ARBA00022617"/>
    </source>
</evidence>
<dbReference type="GO" id="GO:0005506">
    <property type="term" value="F:iron ion binding"/>
    <property type="evidence" value="ECO:0007669"/>
    <property type="project" value="InterPro"/>
</dbReference>
<keyword evidence="12 15" id="KW-0472">Membrane</keyword>
<dbReference type="FunFam" id="1.10.630.10:FF:000042">
    <property type="entry name" value="Cytochrome P450"/>
    <property type="match status" value="1"/>
</dbReference>
<dbReference type="PROSITE" id="PS00086">
    <property type="entry name" value="CYTOCHROME_P450"/>
    <property type="match status" value="1"/>
</dbReference>
<reference evidence="16" key="1">
    <citation type="journal article" date="2016" name="Pestic. Biochem. Physiol.">
        <title>Identification and characterization of two CYP9A genes associated with pyrethroid detoxification in Locusta migratoria.</title>
        <authorList>
            <person name="Zhu W."/>
            <person name="Yu R."/>
            <person name="Wu H."/>
            <person name="Zhang X."/>
            <person name="Liu Y."/>
            <person name="Zhu K.Y."/>
            <person name="Zhang J."/>
            <person name="Ma E."/>
        </authorList>
    </citation>
    <scope>NUCLEOTIDE SEQUENCE</scope>
</reference>
<dbReference type="GO" id="GO:0020037">
    <property type="term" value="F:heme binding"/>
    <property type="evidence" value="ECO:0007669"/>
    <property type="project" value="InterPro"/>
</dbReference>
<dbReference type="InterPro" id="IPR017972">
    <property type="entry name" value="Cyt_P450_CS"/>
</dbReference>
<evidence type="ECO:0000256" key="11">
    <source>
        <dbReference type="ARBA" id="ARBA00023033"/>
    </source>
</evidence>
<evidence type="ECO:0000256" key="2">
    <source>
        <dbReference type="ARBA" id="ARBA00004174"/>
    </source>
</evidence>
<dbReference type="PANTHER" id="PTHR24292">
    <property type="entry name" value="CYTOCHROME P450"/>
    <property type="match status" value="1"/>
</dbReference>
<dbReference type="EC" id="1.14.14.1" evidence="16"/>
<dbReference type="Gene3D" id="1.10.630.10">
    <property type="entry name" value="Cytochrome P450"/>
    <property type="match status" value="1"/>
</dbReference>
<keyword evidence="8" id="KW-0492">Microsome</keyword>
<keyword evidence="9 14" id="KW-0560">Oxidoreductase</keyword>
<evidence type="ECO:0000256" key="9">
    <source>
        <dbReference type="ARBA" id="ARBA00023002"/>
    </source>
</evidence>
<dbReference type="AlphaFoldDB" id="A0A1S5WK97"/>
<dbReference type="GO" id="GO:0016712">
    <property type="term" value="F:oxidoreductase activity, acting on paired donors, with incorporation or reduction of molecular oxygen, reduced flavin or flavoprotein as one donor, and incorporation of one atom of oxygen"/>
    <property type="evidence" value="ECO:0007669"/>
    <property type="project" value="UniProtKB-EC"/>
</dbReference>
<dbReference type="InterPro" id="IPR036396">
    <property type="entry name" value="Cyt_P450_sf"/>
</dbReference>
<organism evidence="16">
    <name type="scientific">Locusta migratoria</name>
    <name type="common">Migratory locust</name>
    <dbReference type="NCBI Taxonomy" id="7004"/>
    <lineage>
        <taxon>Eukaryota</taxon>
        <taxon>Metazoa</taxon>
        <taxon>Ecdysozoa</taxon>
        <taxon>Arthropoda</taxon>
        <taxon>Hexapoda</taxon>
        <taxon>Insecta</taxon>
        <taxon>Pterygota</taxon>
        <taxon>Neoptera</taxon>
        <taxon>Polyneoptera</taxon>
        <taxon>Orthoptera</taxon>
        <taxon>Caelifera</taxon>
        <taxon>Acrididea</taxon>
        <taxon>Acridomorpha</taxon>
        <taxon>Acridoidea</taxon>
        <taxon>Acrididae</taxon>
        <taxon>Oedipodinae</taxon>
        <taxon>Locusta</taxon>
    </lineage>
</organism>
<dbReference type="CDD" id="cd11056">
    <property type="entry name" value="CYP6-like"/>
    <property type="match status" value="1"/>
</dbReference>
<keyword evidence="11 14" id="KW-0503">Monooxygenase</keyword>
<dbReference type="InterPro" id="IPR001128">
    <property type="entry name" value="Cyt_P450"/>
</dbReference>
<sequence>MALFLDSWAAELVAVVCVAACALYLWFSRAYSYRKNRGVPYAEPTLPFGNFRRTILGQEPLGETLQKIHNQKPDARFVGFYGFQRPLLLIRDPELIRHVLVKDFGTFHDRGLFIDDEEPLNKHLFALGGKKWRQLRIKLSPTFTSGKLKGMFKTIQDCGRQMAEVVGDLAARGQAVEVRELVARFTTDVISSVAFGQEINCQRDPEHEFRRWGRKIFDPTFNSGVGFLLSMISPAVMDRLRMKAGTTAVSKYFQQMVADTVAYREKNNYTRKDFMDLLIQLKNKGYVDPDKGEKVEKGHENGVAATDKLSMEDLAAQAFVFFVAGFETSSTATSFTLLELARNPDIQSKLRDEINTVLKENSGVISYDTIAKMTYLDKVVSESLRMYPPVPFLNRECNQDYKIPDSDVVLEKGTPVALSVIGLHRDPSHFPDPDRFDPERFSEEAKAERHPYVYLPFGEGPRICIGMRMGLLQTKVGLVNLLSKYRVQTTEKTVKKMDFHPRSIILMSKSGVHLQFVKCF</sequence>
<name>A0A1S5WK97_LOCMI</name>
<feature type="binding site" description="axial binding residue" evidence="13">
    <location>
        <position position="464"/>
    </location>
    <ligand>
        <name>heme</name>
        <dbReference type="ChEBI" id="CHEBI:30413"/>
    </ligand>
    <ligandPart>
        <name>Fe</name>
        <dbReference type="ChEBI" id="CHEBI:18248"/>
    </ligandPart>
</feature>
<comment type="similarity">
    <text evidence="4 14">Belongs to the cytochrome P450 family.</text>
</comment>
<protein>
    <submittedName>
        <fullName evidence="16">Cytochrome P450</fullName>
        <ecNumber evidence="16">1.14.14.1</ecNumber>
    </submittedName>
</protein>
<dbReference type="SMR" id="A0A1S5WK97"/>
<evidence type="ECO:0000256" key="8">
    <source>
        <dbReference type="ARBA" id="ARBA00022848"/>
    </source>
</evidence>
<evidence type="ECO:0000256" key="1">
    <source>
        <dbReference type="ARBA" id="ARBA00001971"/>
    </source>
</evidence>
<dbReference type="PANTHER" id="PTHR24292:SF54">
    <property type="entry name" value="CYP9F3-RELATED"/>
    <property type="match status" value="1"/>
</dbReference>
<dbReference type="InterPro" id="IPR050476">
    <property type="entry name" value="Insect_CytP450_Detox"/>
</dbReference>
<dbReference type="InterPro" id="IPR002401">
    <property type="entry name" value="Cyt_P450_E_grp-I"/>
</dbReference>
<keyword evidence="15" id="KW-1133">Transmembrane helix</keyword>
<evidence type="ECO:0000256" key="4">
    <source>
        <dbReference type="ARBA" id="ARBA00010617"/>
    </source>
</evidence>